<comment type="caution">
    <text evidence="3">The sequence shown here is derived from an EMBL/GenBank/DDBJ whole genome shotgun (WGS) entry which is preliminary data.</text>
</comment>
<organism evidence="3 4">
    <name type="scientific">Bradyrhizobium aeschynomenes</name>
    <dbReference type="NCBI Taxonomy" id="2734909"/>
    <lineage>
        <taxon>Bacteria</taxon>
        <taxon>Pseudomonadati</taxon>
        <taxon>Pseudomonadota</taxon>
        <taxon>Alphaproteobacteria</taxon>
        <taxon>Hyphomicrobiales</taxon>
        <taxon>Nitrobacteraceae</taxon>
        <taxon>Bradyrhizobium</taxon>
    </lineage>
</organism>
<protein>
    <submittedName>
        <fullName evidence="3">DUF3592 domain-containing protein</fullName>
    </submittedName>
</protein>
<keyword evidence="2" id="KW-0472">Membrane</keyword>
<reference evidence="3" key="1">
    <citation type="submission" date="2020-05" db="EMBL/GenBank/DDBJ databases">
        <title>Nod-independent and nitrogen-fixing Bradyrhizobium aeschynomene sp. nov. isolated from nodules of Aeschynomene indica.</title>
        <authorList>
            <person name="Zhang Z."/>
        </authorList>
    </citation>
    <scope>NUCLEOTIDE SEQUENCE</scope>
    <source>
        <strain evidence="3">83012</strain>
    </source>
</reference>
<evidence type="ECO:0000256" key="2">
    <source>
        <dbReference type="SAM" id="Phobius"/>
    </source>
</evidence>
<feature type="transmembrane region" description="Helical" evidence="2">
    <location>
        <begin position="38"/>
        <end position="58"/>
    </location>
</feature>
<dbReference type="Proteomes" id="UP000886476">
    <property type="component" value="Unassembled WGS sequence"/>
</dbReference>
<keyword evidence="2" id="KW-0812">Transmembrane</keyword>
<feature type="transmembrane region" description="Helical" evidence="2">
    <location>
        <begin position="6"/>
        <end position="26"/>
    </location>
</feature>
<accession>A0ABX2CCA9</accession>
<feature type="transmembrane region" description="Helical" evidence="2">
    <location>
        <begin position="142"/>
        <end position="160"/>
    </location>
</feature>
<dbReference type="EMBL" id="JABFDN010000003">
    <property type="protein sequence ID" value="NPU65867.1"/>
    <property type="molecule type" value="Genomic_DNA"/>
</dbReference>
<keyword evidence="4" id="KW-1185">Reference proteome</keyword>
<evidence type="ECO:0000313" key="4">
    <source>
        <dbReference type="Proteomes" id="UP000886476"/>
    </source>
</evidence>
<gene>
    <name evidence="3" type="ORF">HL667_12765</name>
</gene>
<sequence>MFDHQFLGVPAQIALLFMAAAAKAPYRRAKRAPAPSPVAGISAAILLAATIVIAGYIAHLELTGLRAEGRVVVVRPDANGLDREPTYYPVIEFATASGALARFEDFGGSSPRYRVGDRVAVLYRGNETSRFAIVDRDRSSNLLLPLLPFGGAVLLGWPFLRHFGARVRARTAGRPASRTMRSAPHPQRRMMNV</sequence>
<dbReference type="RefSeq" id="WP_172110942.1">
    <property type="nucleotide sequence ID" value="NZ_JABFDN010000003.1"/>
</dbReference>
<evidence type="ECO:0000256" key="1">
    <source>
        <dbReference type="SAM" id="MobiDB-lite"/>
    </source>
</evidence>
<name>A0ABX2CCA9_9BRAD</name>
<evidence type="ECO:0000313" key="3">
    <source>
        <dbReference type="EMBL" id="NPU65867.1"/>
    </source>
</evidence>
<proteinExistence type="predicted"/>
<keyword evidence="2" id="KW-1133">Transmembrane helix</keyword>
<feature type="region of interest" description="Disordered" evidence="1">
    <location>
        <begin position="172"/>
        <end position="193"/>
    </location>
</feature>